<feature type="transmembrane region" description="Helical" evidence="2">
    <location>
        <begin position="117"/>
        <end position="137"/>
    </location>
</feature>
<evidence type="ECO:0000256" key="2">
    <source>
        <dbReference type="SAM" id="Phobius"/>
    </source>
</evidence>
<dbReference type="InterPro" id="IPR018750">
    <property type="entry name" value="DUF2306_membrane"/>
</dbReference>
<feature type="transmembrane region" description="Helical" evidence="2">
    <location>
        <begin position="175"/>
        <end position="199"/>
    </location>
</feature>
<feature type="transmembrane region" description="Helical" evidence="2">
    <location>
        <begin position="143"/>
        <end position="163"/>
    </location>
</feature>
<reference evidence="3" key="1">
    <citation type="submission" date="2023-09" db="EMBL/GenBank/DDBJ databases">
        <title>30 novel species of actinomycetes from the DSMZ collection.</title>
        <authorList>
            <person name="Nouioui I."/>
        </authorList>
    </citation>
    <scope>NUCLEOTIDE SEQUENCE</scope>
    <source>
        <strain evidence="3">DSM 115977</strain>
    </source>
</reference>
<protein>
    <submittedName>
        <fullName evidence="3">DUF2306 domain-containing protein</fullName>
    </submittedName>
</protein>
<feature type="transmembrane region" description="Helical" evidence="2">
    <location>
        <begin position="39"/>
        <end position="58"/>
    </location>
</feature>
<dbReference type="Proteomes" id="UP001180973">
    <property type="component" value="Unassembled WGS sequence"/>
</dbReference>
<comment type="caution">
    <text evidence="3">The sequence shown here is derived from an EMBL/GenBank/DDBJ whole genome shotgun (WGS) entry which is preliminary data.</text>
</comment>
<dbReference type="Pfam" id="PF10067">
    <property type="entry name" value="DUF2306"/>
    <property type="match status" value="1"/>
</dbReference>
<evidence type="ECO:0000313" key="4">
    <source>
        <dbReference type="Proteomes" id="UP001180973"/>
    </source>
</evidence>
<organism evidence="3 4">
    <name type="scientific">Micromonospora reichwaldensis</name>
    <dbReference type="NCBI Taxonomy" id="3075516"/>
    <lineage>
        <taxon>Bacteria</taxon>
        <taxon>Bacillati</taxon>
        <taxon>Actinomycetota</taxon>
        <taxon>Actinomycetes</taxon>
        <taxon>Micromonosporales</taxon>
        <taxon>Micromonosporaceae</taxon>
        <taxon>Micromonospora</taxon>
    </lineage>
</organism>
<sequence length="256" mass="28141">MTQYVEEAGSPTRQAGQSRPPVRKAGARGSSVRWWRRPWIVPLVALNGAFLLFVLPPYLGLDPSQSRVVLNDGFASHYAVLVVHILFGTIALVTLCLQAWPWLRLRYPRVHRLSGRLYVFAGAIPSALLALVLMPFAAAPNGLLGSALASVGWIATTVLGFRAARQRRYAEHRKWMVYSFAFALQTMWGRVIFLFSALTGLSMNPIVAAEAGGWLSVLVNLAIAYWWLHRTPRPARLGAQLTPPAGALSRTATGSR</sequence>
<gene>
    <name evidence="3" type="ORF">RM555_00100</name>
</gene>
<dbReference type="RefSeq" id="WP_311409827.1">
    <property type="nucleotide sequence ID" value="NZ_JAVRFL010000001.1"/>
</dbReference>
<keyword evidence="2" id="KW-1133">Transmembrane helix</keyword>
<keyword evidence="2" id="KW-0812">Transmembrane</keyword>
<feature type="transmembrane region" description="Helical" evidence="2">
    <location>
        <begin position="78"/>
        <end position="97"/>
    </location>
</feature>
<name>A0ABU2WPA8_9ACTN</name>
<feature type="transmembrane region" description="Helical" evidence="2">
    <location>
        <begin position="211"/>
        <end position="228"/>
    </location>
</feature>
<evidence type="ECO:0000256" key="1">
    <source>
        <dbReference type="SAM" id="MobiDB-lite"/>
    </source>
</evidence>
<feature type="region of interest" description="Disordered" evidence="1">
    <location>
        <begin position="1"/>
        <end position="25"/>
    </location>
</feature>
<proteinExistence type="predicted"/>
<keyword evidence="2" id="KW-0472">Membrane</keyword>
<accession>A0ABU2WPA8</accession>
<keyword evidence="4" id="KW-1185">Reference proteome</keyword>
<evidence type="ECO:0000313" key="3">
    <source>
        <dbReference type="EMBL" id="MDT0527390.1"/>
    </source>
</evidence>
<dbReference type="EMBL" id="JAVRFL010000001">
    <property type="protein sequence ID" value="MDT0527390.1"/>
    <property type="molecule type" value="Genomic_DNA"/>
</dbReference>